<evidence type="ECO:0000313" key="2">
    <source>
        <dbReference type="Proteomes" id="UP001301728"/>
    </source>
</evidence>
<protein>
    <submittedName>
        <fullName evidence="1">Uncharacterized protein</fullName>
    </submittedName>
</protein>
<comment type="caution">
    <text evidence="1">The sequence shown here is derived from an EMBL/GenBank/DDBJ whole genome shotgun (WGS) entry which is preliminary data.</text>
</comment>
<keyword evidence="2" id="KW-1185">Reference proteome</keyword>
<sequence>MSKQTCPMCQEYGKTKDRRGVVSRCELCSGFGQIGEQQLALYRVVLSLRNEKTPDSNNDRGVYSDIPF</sequence>
<organism evidence="1 2">
    <name type="scientific">Limnoraphis robusta CCNP1315</name>
    <dbReference type="NCBI Taxonomy" id="3110306"/>
    <lineage>
        <taxon>Bacteria</taxon>
        <taxon>Bacillati</taxon>
        <taxon>Cyanobacteriota</taxon>
        <taxon>Cyanophyceae</taxon>
        <taxon>Oscillatoriophycideae</taxon>
        <taxon>Oscillatoriales</taxon>
        <taxon>Sirenicapillariaceae</taxon>
        <taxon>Limnoraphis</taxon>
    </lineage>
</organism>
<evidence type="ECO:0000313" key="1">
    <source>
        <dbReference type="EMBL" id="MEA5521383.1"/>
    </source>
</evidence>
<reference evidence="1 2" key="1">
    <citation type="submission" date="2023-12" db="EMBL/GenBank/DDBJ databases">
        <title>Baltic Sea Cyanobacteria.</title>
        <authorList>
            <person name="Delbaje E."/>
            <person name="Fewer D.P."/>
            <person name="Shishido T.K."/>
        </authorList>
    </citation>
    <scope>NUCLEOTIDE SEQUENCE [LARGE SCALE GENOMIC DNA]</scope>
    <source>
        <strain evidence="1 2">CCNP 1315</strain>
    </source>
</reference>
<accession>A0ABU5U5E9</accession>
<name>A0ABU5U5E9_9CYAN</name>
<gene>
    <name evidence="1" type="ORF">VB854_20810</name>
</gene>
<proteinExistence type="predicted"/>
<dbReference type="RefSeq" id="WP_323275442.1">
    <property type="nucleotide sequence ID" value="NZ_JAYGHT010000132.1"/>
</dbReference>
<dbReference type="Proteomes" id="UP001301728">
    <property type="component" value="Unassembled WGS sequence"/>
</dbReference>
<dbReference type="EMBL" id="JAYGHT010000132">
    <property type="protein sequence ID" value="MEA5521383.1"/>
    <property type="molecule type" value="Genomic_DNA"/>
</dbReference>